<dbReference type="InterPro" id="IPR000914">
    <property type="entry name" value="SBP_5_dom"/>
</dbReference>
<evidence type="ECO:0000256" key="4">
    <source>
        <dbReference type="ARBA" id="ARBA00022729"/>
    </source>
</evidence>
<accession>H0HT53</accession>
<keyword evidence="8" id="KW-1185">Reference proteome</keyword>
<keyword evidence="3" id="KW-0813">Transport</keyword>
<comment type="similarity">
    <text evidence="2">Belongs to the bacterial solute-binding protein 5 family.</text>
</comment>
<dbReference type="CDD" id="cd08500">
    <property type="entry name" value="PBP2_NikA_DppA_OppA_like_4"/>
    <property type="match status" value="1"/>
</dbReference>
<proteinExistence type="inferred from homology"/>
<dbReference type="SUPFAM" id="SSF53850">
    <property type="entry name" value="Periplasmic binding protein-like II"/>
    <property type="match status" value="1"/>
</dbReference>
<dbReference type="InterPro" id="IPR039424">
    <property type="entry name" value="SBP_5"/>
</dbReference>
<protein>
    <submittedName>
        <fullName evidence="7">Periplasmic alpha-galactoside-binding protein</fullName>
    </submittedName>
</protein>
<keyword evidence="4 5" id="KW-0732">Signal</keyword>
<reference evidence="7 8" key="1">
    <citation type="journal article" date="2012" name="J. Bacteriol.">
        <title>Draft Genome Sequence of Mesorhizobium alhagi CCNWXJ12-2T, a Novel Salt-Resistant Species Isolated from the Desert of Northwestern China.</title>
        <authorList>
            <person name="Zhou M."/>
            <person name="Chen W."/>
            <person name="Chen H."/>
            <person name="Wei G."/>
        </authorList>
    </citation>
    <scope>NUCLEOTIDE SEQUENCE [LARGE SCALE GENOMIC DNA]</scope>
    <source>
        <strain evidence="7 8">CCNWXJ12-2</strain>
    </source>
</reference>
<name>H0HT53_9HYPH</name>
<feature type="signal peptide" evidence="5">
    <location>
        <begin position="1"/>
        <end position="26"/>
    </location>
</feature>
<dbReference type="GO" id="GO:0015833">
    <property type="term" value="P:peptide transport"/>
    <property type="evidence" value="ECO:0007669"/>
    <property type="project" value="TreeGrafter"/>
</dbReference>
<dbReference type="OrthoDB" id="9803988at2"/>
<dbReference type="EMBL" id="AHAM01000136">
    <property type="protein sequence ID" value="EHK56099.1"/>
    <property type="molecule type" value="Genomic_DNA"/>
</dbReference>
<dbReference type="Gene3D" id="3.10.105.10">
    <property type="entry name" value="Dipeptide-binding Protein, Domain 3"/>
    <property type="match status" value="1"/>
</dbReference>
<gene>
    <name evidence="7" type="ORF">MAXJ12_16721</name>
</gene>
<evidence type="ECO:0000313" key="7">
    <source>
        <dbReference type="EMBL" id="EHK56099.1"/>
    </source>
</evidence>
<dbReference type="Proteomes" id="UP000003250">
    <property type="component" value="Unassembled WGS sequence"/>
</dbReference>
<dbReference type="Pfam" id="PF00496">
    <property type="entry name" value="SBP_bac_5"/>
    <property type="match status" value="1"/>
</dbReference>
<feature type="domain" description="Solute-binding protein family 5" evidence="6">
    <location>
        <begin position="155"/>
        <end position="551"/>
    </location>
</feature>
<dbReference type="PANTHER" id="PTHR30290">
    <property type="entry name" value="PERIPLASMIC BINDING COMPONENT OF ABC TRANSPORTER"/>
    <property type="match status" value="1"/>
</dbReference>
<comment type="subcellular location">
    <subcellularLocation>
        <location evidence="1">Periplasm</location>
    </subcellularLocation>
</comment>
<evidence type="ECO:0000256" key="3">
    <source>
        <dbReference type="ARBA" id="ARBA00022448"/>
    </source>
</evidence>
<evidence type="ECO:0000256" key="5">
    <source>
        <dbReference type="SAM" id="SignalP"/>
    </source>
</evidence>
<dbReference type="Gene3D" id="3.40.190.10">
    <property type="entry name" value="Periplasmic binding protein-like II"/>
    <property type="match status" value="1"/>
</dbReference>
<evidence type="ECO:0000256" key="2">
    <source>
        <dbReference type="ARBA" id="ARBA00005695"/>
    </source>
</evidence>
<evidence type="ECO:0000256" key="1">
    <source>
        <dbReference type="ARBA" id="ARBA00004418"/>
    </source>
</evidence>
<dbReference type="PANTHER" id="PTHR30290:SF9">
    <property type="entry name" value="OLIGOPEPTIDE-BINDING PROTEIN APPA"/>
    <property type="match status" value="1"/>
</dbReference>
<sequence length="695" mass="77509">MNISCRMKTAAALLLGISAFTIHASASEPTIVPEQPPFPAQGKITYVPRDSILEFKTLPEYREPEWVTEKFVKTGKLPPVAERLPKEPMVFKTGNMPDGIGVYGDTMRHVVGGRPEGWNYSAGQTQGWGGIDIAMFECLTRTAPLFQVDAKDVEPLPNLAKSWEWSEDGHTLTMKLVEGAKWSDGDPFDADDVMFYWDDNVVDPNVSPLNGATPETFGEGTTLKAIDKYTVEWTFKDAFPRQHLYTMAYGTFCPGPSHVLKTKHPKYNKDMTYNQYKNGFPPEYLNTPVMGAWVPVEYRSDDIIVLRRNPYYWKVDEAGNQLPYLNEIHYKLSTWADRDVQAIAGSGDISNLEQPENFVESLKRAAQETAPARLAFGARLIGYNLRMNFSANGWGEPDERAKAVRELNRNGDFRKAVTMAIDRKKLGESLVKGPFTAIYPGGISSGTAFYDRASTIYYPFDLEGAKALLEKVGLKDTDGNGVVNFPAGTAGGSDVQIVLLVNSDYSTDRNLAEGLVGQMEQLGLKVTINAVDGVKRDNTQYAGRFDWLVRRNDQELTSVVQNTTQLAPTGPRTSWHHRAGTDGTVDLMPFEQEMVDIVNKFIASNDNDERAELMKQFQKVSTTNLDTIGLTEYPGALIINKRFSNIPEGTPIFMFNWAEDTIIRERVFVAADKQGDYELFPEQLPGKPGESGPMN</sequence>
<feature type="chain" id="PRO_5003534184" evidence="5">
    <location>
        <begin position="27"/>
        <end position="695"/>
    </location>
</feature>
<dbReference type="AlphaFoldDB" id="H0HT53"/>
<dbReference type="PATRIC" id="fig|1107882.3.peg.3260"/>
<organism evidence="7 8">
    <name type="scientific">Mesorhizobium alhagi CCNWXJ12-2</name>
    <dbReference type="NCBI Taxonomy" id="1107882"/>
    <lineage>
        <taxon>Bacteria</taxon>
        <taxon>Pseudomonadati</taxon>
        <taxon>Pseudomonadota</taxon>
        <taxon>Alphaproteobacteria</taxon>
        <taxon>Hyphomicrobiales</taxon>
        <taxon>Phyllobacteriaceae</taxon>
        <taxon>Allomesorhizobium</taxon>
    </lineage>
</organism>
<evidence type="ECO:0000259" key="6">
    <source>
        <dbReference type="Pfam" id="PF00496"/>
    </source>
</evidence>
<evidence type="ECO:0000313" key="8">
    <source>
        <dbReference type="Proteomes" id="UP000003250"/>
    </source>
</evidence>
<dbReference type="GO" id="GO:1904680">
    <property type="term" value="F:peptide transmembrane transporter activity"/>
    <property type="evidence" value="ECO:0007669"/>
    <property type="project" value="TreeGrafter"/>
</dbReference>